<evidence type="ECO:0000313" key="1">
    <source>
        <dbReference type="EMBL" id="CAB5020593.1"/>
    </source>
</evidence>
<dbReference type="EMBL" id="CAFBPD010000254">
    <property type="protein sequence ID" value="CAB5020593.1"/>
    <property type="molecule type" value="Genomic_DNA"/>
</dbReference>
<accession>A0A6J7QXP6</accession>
<name>A0A6J7QXP6_9ZZZZ</name>
<proteinExistence type="predicted"/>
<dbReference type="AlphaFoldDB" id="A0A6J7QXP6"/>
<organism evidence="1">
    <name type="scientific">freshwater metagenome</name>
    <dbReference type="NCBI Taxonomy" id="449393"/>
    <lineage>
        <taxon>unclassified sequences</taxon>
        <taxon>metagenomes</taxon>
        <taxon>ecological metagenomes</taxon>
    </lineage>
</organism>
<gene>
    <name evidence="1" type="ORF">UFOPK4061_01371</name>
</gene>
<protein>
    <submittedName>
        <fullName evidence="1">Unannotated protein</fullName>
    </submittedName>
</protein>
<reference evidence="1" key="1">
    <citation type="submission" date="2020-05" db="EMBL/GenBank/DDBJ databases">
        <authorList>
            <person name="Chiriac C."/>
            <person name="Salcher M."/>
            <person name="Ghai R."/>
            <person name="Kavagutti S V."/>
        </authorList>
    </citation>
    <scope>NUCLEOTIDE SEQUENCE</scope>
</reference>
<sequence length="103" mass="11783">MPAVIEYSMRTKPEFFDEVLDDYITFADEFGMVNQNEDLILVTADRRRQIIRGIGVFASATEAAEVGHAAMFDRFRATVADKLAEVPEREELELIHVFVKEVM</sequence>